<accession>A0A1M7HA98</accession>
<feature type="compositionally biased region" description="Basic and acidic residues" evidence="1">
    <location>
        <begin position="25"/>
        <end position="34"/>
    </location>
</feature>
<evidence type="ECO:0000256" key="1">
    <source>
        <dbReference type="SAM" id="MobiDB-lite"/>
    </source>
</evidence>
<evidence type="ECO:0008006" key="4">
    <source>
        <dbReference type="Google" id="ProtNLM"/>
    </source>
</evidence>
<dbReference type="STRING" id="310782.SAMN05216499_109212"/>
<dbReference type="RefSeq" id="WP_073498862.1">
    <property type="nucleotide sequence ID" value="NZ_FRBI01000009.1"/>
</dbReference>
<gene>
    <name evidence="2" type="ORF">SAMN05216499_109212</name>
</gene>
<dbReference type="EMBL" id="FRBI01000009">
    <property type="protein sequence ID" value="SHM25501.1"/>
    <property type="molecule type" value="Genomic_DNA"/>
</dbReference>
<proteinExistence type="predicted"/>
<protein>
    <recommendedName>
        <fullName evidence="4">Alpha/beta hydrolase</fullName>
    </recommendedName>
</protein>
<sequence length="271" mass="28286">MTQRPLCCLLVPSGRLGDPYGTDNAQHDGTRDDAPGVGLPEPHRPTPALTGAGVPDAELTDADRGERHLWRALAAVLRARDVDTAHVTFPSPGEHGRAADARQIAARTARVSAAVRTTAPDVVVALSLGARATVDAYAQAGSDVRPAHLVLIGFVTEADEPVGDRVRRVDLLYGAGDLIAYVPAGQHAVDPRKVEVLAPGRYAPGVAGRLSAGGAPEVRTHILDGLGHRLQPVASRESQPEPRPPGRGREDPQGFSPVAVEALAGIILPSP</sequence>
<dbReference type="Proteomes" id="UP000184111">
    <property type="component" value="Unassembled WGS sequence"/>
</dbReference>
<name>A0A1M7HA98_9ACTN</name>
<dbReference type="OrthoDB" id="4180882at2"/>
<evidence type="ECO:0000313" key="2">
    <source>
        <dbReference type="EMBL" id="SHM25501.1"/>
    </source>
</evidence>
<dbReference type="InterPro" id="IPR029058">
    <property type="entry name" value="AB_hydrolase_fold"/>
</dbReference>
<dbReference type="AlphaFoldDB" id="A0A1M7HA98"/>
<organism evidence="2 3">
    <name type="scientific">Actinacidiphila paucisporea</name>
    <dbReference type="NCBI Taxonomy" id="310782"/>
    <lineage>
        <taxon>Bacteria</taxon>
        <taxon>Bacillati</taxon>
        <taxon>Actinomycetota</taxon>
        <taxon>Actinomycetes</taxon>
        <taxon>Kitasatosporales</taxon>
        <taxon>Streptomycetaceae</taxon>
        <taxon>Actinacidiphila</taxon>
    </lineage>
</organism>
<reference evidence="2 3" key="1">
    <citation type="submission" date="2016-11" db="EMBL/GenBank/DDBJ databases">
        <authorList>
            <person name="Jaros S."/>
            <person name="Januszkiewicz K."/>
            <person name="Wedrychowicz H."/>
        </authorList>
    </citation>
    <scope>NUCLEOTIDE SEQUENCE [LARGE SCALE GENOMIC DNA]</scope>
    <source>
        <strain evidence="2 3">CGMCC 4.2025</strain>
    </source>
</reference>
<dbReference type="SUPFAM" id="SSF53474">
    <property type="entry name" value="alpha/beta-Hydrolases"/>
    <property type="match status" value="1"/>
</dbReference>
<feature type="region of interest" description="Disordered" evidence="1">
    <location>
        <begin position="229"/>
        <end position="256"/>
    </location>
</feature>
<keyword evidence="3" id="KW-1185">Reference proteome</keyword>
<evidence type="ECO:0000313" key="3">
    <source>
        <dbReference type="Proteomes" id="UP000184111"/>
    </source>
</evidence>
<feature type="region of interest" description="Disordered" evidence="1">
    <location>
        <begin position="17"/>
        <end position="55"/>
    </location>
</feature>